<name>A0ABX1CIY5_9SPHN</name>
<accession>A0ABX1CIY5</accession>
<keyword evidence="4" id="KW-1185">Reference proteome</keyword>
<gene>
    <name evidence="3" type="ORF">HBH26_04930</name>
</gene>
<dbReference type="Gene3D" id="3.40.50.2000">
    <property type="entry name" value="Glycogen Phosphorylase B"/>
    <property type="match status" value="2"/>
</dbReference>
<reference evidence="3 4" key="1">
    <citation type="submission" date="2020-03" db="EMBL/GenBank/DDBJ databases">
        <authorList>
            <person name="Wang L."/>
            <person name="He N."/>
            <person name="Li Y."/>
            <person name="Fang Y."/>
            <person name="Zhang F."/>
        </authorList>
    </citation>
    <scope>NUCLEOTIDE SEQUENCE [LARGE SCALE GENOMIC DNA]</scope>
    <source>
        <strain evidence="3 4">36D10-4-7</strain>
    </source>
</reference>
<evidence type="ECO:0000313" key="3">
    <source>
        <dbReference type="EMBL" id="NJR77961.1"/>
    </source>
</evidence>
<dbReference type="PANTHER" id="PTHR45947">
    <property type="entry name" value="SULFOQUINOVOSYL TRANSFERASE SQD2"/>
    <property type="match status" value="1"/>
</dbReference>
<dbReference type="RefSeq" id="WP_168133456.1">
    <property type="nucleotide sequence ID" value="NZ_JAAVJH010000002.1"/>
</dbReference>
<dbReference type="Pfam" id="PF00534">
    <property type="entry name" value="Glycos_transf_1"/>
    <property type="match status" value="1"/>
</dbReference>
<evidence type="ECO:0000259" key="2">
    <source>
        <dbReference type="Pfam" id="PF13439"/>
    </source>
</evidence>
<dbReference type="PANTHER" id="PTHR45947:SF3">
    <property type="entry name" value="SULFOQUINOVOSYL TRANSFERASE SQD2"/>
    <property type="match status" value="1"/>
</dbReference>
<comment type="caution">
    <text evidence="3">The sequence shown here is derived from an EMBL/GenBank/DDBJ whole genome shotgun (WGS) entry which is preliminary data.</text>
</comment>
<organism evidence="3 4">
    <name type="scientific">Sphingomonas corticis</name>
    <dbReference type="NCBI Taxonomy" id="2722791"/>
    <lineage>
        <taxon>Bacteria</taxon>
        <taxon>Pseudomonadati</taxon>
        <taxon>Pseudomonadota</taxon>
        <taxon>Alphaproteobacteria</taxon>
        <taxon>Sphingomonadales</taxon>
        <taxon>Sphingomonadaceae</taxon>
        <taxon>Sphingomonas</taxon>
    </lineage>
</organism>
<dbReference type="CDD" id="cd03801">
    <property type="entry name" value="GT4_PimA-like"/>
    <property type="match status" value="1"/>
</dbReference>
<proteinExistence type="predicted"/>
<feature type="domain" description="Glycosyl transferase family 1" evidence="1">
    <location>
        <begin position="204"/>
        <end position="366"/>
    </location>
</feature>
<dbReference type="Pfam" id="PF13439">
    <property type="entry name" value="Glyco_transf_4"/>
    <property type="match status" value="1"/>
</dbReference>
<feature type="domain" description="Glycosyltransferase subfamily 4-like N-terminal" evidence="2">
    <location>
        <begin position="17"/>
        <end position="189"/>
    </location>
</feature>
<dbReference type="EMBL" id="JAAVJH010000002">
    <property type="protein sequence ID" value="NJR77961.1"/>
    <property type="molecule type" value="Genomic_DNA"/>
</dbReference>
<dbReference type="Proteomes" id="UP000732399">
    <property type="component" value="Unassembled WGS sequence"/>
</dbReference>
<evidence type="ECO:0000313" key="4">
    <source>
        <dbReference type="Proteomes" id="UP000732399"/>
    </source>
</evidence>
<evidence type="ECO:0000259" key="1">
    <source>
        <dbReference type="Pfam" id="PF00534"/>
    </source>
</evidence>
<dbReference type="InterPro" id="IPR028098">
    <property type="entry name" value="Glyco_trans_4-like_N"/>
</dbReference>
<dbReference type="SUPFAM" id="SSF53756">
    <property type="entry name" value="UDP-Glycosyltransferase/glycogen phosphorylase"/>
    <property type="match status" value="1"/>
</dbReference>
<sequence>MHIAYLSPAWPPRGAANGVVTYVSVIRDYLLREGHDVSVLSQGMLHRADGSTHALDAPGAMPFWSRMAARIDRRLGHHPFTGRRMADQWRRARGVAAFDLIEMEESFGWCDTVRRRVDVPVVTRLHGPQFLKPTGGDTVTSPAHARDRERAEARAIRLAGALSAPTGVILDATRTRYRAALGKVIPNPVASVAPRDRWRLDACNRDMILCVGRLDRLKGADTMLAAFAQLLARRPTARLTMVGPDGGYVRADGTTIAFAEHAAATFDPATLSRVTFAGLLDRDAIAALRRQAFVTVVASACENFPYAAVEAMAAGSPLVTTDWLGAAEIVTDGTTGWLTPVGDAPAMAERLAWLFERPDAAAHAGAQGWLRCREDFGVERVGARMVDFYREILARHRS</sequence>
<dbReference type="InterPro" id="IPR001296">
    <property type="entry name" value="Glyco_trans_1"/>
</dbReference>
<protein>
    <submittedName>
        <fullName evidence="3">Glycosyltransferase family 4 protein</fullName>
    </submittedName>
</protein>
<dbReference type="InterPro" id="IPR050194">
    <property type="entry name" value="Glycosyltransferase_grp1"/>
</dbReference>